<dbReference type="InterPro" id="IPR001789">
    <property type="entry name" value="Sig_transdc_resp-reg_receiver"/>
</dbReference>
<gene>
    <name evidence="3" type="ORF">OMP38_23205</name>
</gene>
<evidence type="ECO:0000256" key="1">
    <source>
        <dbReference type="PROSITE-ProRule" id="PRU00169"/>
    </source>
</evidence>
<evidence type="ECO:0000259" key="2">
    <source>
        <dbReference type="PROSITE" id="PS50110"/>
    </source>
</evidence>
<dbReference type="PROSITE" id="PS50110">
    <property type="entry name" value="RESPONSE_REGULATORY"/>
    <property type="match status" value="1"/>
</dbReference>
<dbReference type="InterPro" id="IPR011006">
    <property type="entry name" value="CheY-like_superfamily"/>
</dbReference>
<dbReference type="GO" id="GO:0000160">
    <property type="term" value="P:phosphorelay signal transduction system"/>
    <property type="evidence" value="ECO:0007669"/>
    <property type="project" value="InterPro"/>
</dbReference>
<accession>A0A9X4KK59</accession>
<comment type="caution">
    <text evidence="3">The sequence shown here is derived from an EMBL/GenBank/DDBJ whole genome shotgun (WGS) entry which is preliminary data.</text>
</comment>
<feature type="domain" description="Response regulatory" evidence="2">
    <location>
        <begin position="3"/>
        <end position="82"/>
    </location>
</feature>
<dbReference type="Proteomes" id="UP001153387">
    <property type="component" value="Unassembled WGS sequence"/>
</dbReference>
<keyword evidence="4" id="KW-1185">Reference proteome</keyword>
<name>A0A9X4KK59_9BACL</name>
<dbReference type="EMBL" id="JAPDHZ010000004">
    <property type="protein sequence ID" value="MDG0793421.1"/>
    <property type="molecule type" value="Genomic_DNA"/>
</dbReference>
<keyword evidence="1" id="KW-0597">Phosphoprotein</keyword>
<organism evidence="3 4">
    <name type="scientific">Cohnella ginsengisoli</name>
    <dbReference type="NCBI Taxonomy" id="425004"/>
    <lineage>
        <taxon>Bacteria</taxon>
        <taxon>Bacillati</taxon>
        <taxon>Bacillota</taxon>
        <taxon>Bacilli</taxon>
        <taxon>Bacillales</taxon>
        <taxon>Paenibacillaceae</taxon>
        <taxon>Cohnella</taxon>
    </lineage>
</organism>
<proteinExistence type="predicted"/>
<evidence type="ECO:0000313" key="4">
    <source>
        <dbReference type="Proteomes" id="UP001153387"/>
    </source>
</evidence>
<dbReference type="RefSeq" id="WP_277567202.1">
    <property type="nucleotide sequence ID" value="NZ_JAPDHZ010000004.1"/>
</dbReference>
<feature type="modified residue" description="4-aspartylphosphate" evidence="1">
    <location>
        <position position="56"/>
    </location>
</feature>
<dbReference type="AlphaFoldDB" id="A0A9X4KK59"/>
<evidence type="ECO:0000313" key="3">
    <source>
        <dbReference type="EMBL" id="MDG0793421.1"/>
    </source>
</evidence>
<dbReference type="Gene3D" id="3.40.50.2300">
    <property type="match status" value="1"/>
</dbReference>
<sequence length="82" mass="9465">MLKILVVDDNTIKQQKLTEIFLSIDGIKEEDIFVAPDIINAKRELLNQEFDLLILDIQIPNRFNQVAKQDGGITFFARVDDF</sequence>
<reference evidence="3 4" key="1">
    <citation type="submission" date="2022-10" db="EMBL/GenBank/DDBJ databases">
        <title>Comparative genomic analysis of Cohnella hashimotonis sp. nov., isolated from the International Space Station.</title>
        <authorList>
            <person name="Simpson A."/>
            <person name="Venkateswaran K."/>
        </authorList>
    </citation>
    <scope>NUCLEOTIDE SEQUENCE [LARGE SCALE GENOMIC DNA]</scope>
    <source>
        <strain evidence="3 4">DSM 18997</strain>
    </source>
</reference>
<protein>
    <submittedName>
        <fullName evidence="3">Response regulator</fullName>
    </submittedName>
</protein>
<dbReference type="SUPFAM" id="SSF52172">
    <property type="entry name" value="CheY-like"/>
    <property type="match status" value="1"/>
</dbReference>